<keyword evidence="1" id="KW-0670">Pyruvate</keyword>
<name>A0A837GDL5_9VIBR</name>
<proteinExistence type="predicted"/>
<dbReference type="InterPro" id="IPR047700">
    <property type="entry name" value="NrtS-like"/>
</dbReference>
<dbReference type="EMBL" id="JXXR01000001">
    <property type="protein sequence ID" value="KJY78279.1"/>
    <property type="molecule type" value="Genomic_DNA"/>
</dbReference>
<accession>A0A837GDL5</accession>
<keyword evidence="1" id="KW-0418">Kinase</keyword>
<reference evidence="1" key="1">
    <citation type="journal article" date="2015" name="BMC Genomics">
        <title>Genome mining reveals unlocked bioactive potential of marine Gram-negative bacteria.</title>
        <authorList>
            <person name="Machado H."/>
            <person name="Sonnenschein E.C."/>
            <person name="Melchiorsen J."/>
            <person name="Gram L."/>
        </authorList>
    </citation>
    <scope>NUCLEOTIDE SEQUENCE</scope>
    <source>
        <strain evidence="1">S2052</strain>
    </source>
</reference>
<evidence type="ECO:0000313" key="1">
    <source>
        <dbReference type="EMBL" id="KJY78279.1"/>
    </source>
</evidence>
<dbReference type="GO" id="GO:0016301">
    <property type="term" value="F:kinase activity"/>
    <property type="evidence" value="ECO:0007669"/>
    <property type="project" value="UniProtKB-KW"/>
</dbReference>
<gene>
    <name evidence="1" type="ORF">TW71_03595</name>
</gene>
<keyword evidence="1" id="KW-0808">Transferase</keyword>
<dbReference type="NCBIfam" id="NF038050">
    <property type="entry name" value="NrtS"/>
    <property type="match status" value="1"/>
</dbReference>
<organism evidence="1">
    <name type="scientific">Vibrio coralliilyticus</name>
    <dbReference type="NCBI Taxonomy" id="190893"/>
    <lineage>
        <taxon>Bacteria</taxon>
        <taxon>Pseudomonadati</taxon>
        <taxon>Pseudomonadota</taxon>
        <taxon>Gammaproteobacteria</taxon>
        <taxon>Vibrionales</taxon>
        <taxon>Vibrionaceae</taxon>
        <taxon>Vibrio</taxon>
    </lineage>
</organism>
<comment type="caution">
    <text evidence="1">The sequence shown here is derived from an EMBL/GenBank/DDBJ whole genome shotgun (WGS) entry which is preliminary data.</text>
</comment>
<dbReference type="AlphaFoldDB" id="A0A837GDL5"/>
<sequence length="93" mass="10240">MIHQDNNSSKQRLQMYLAQFIKTAGEPAILKRSLKVSLIVGTILMFINHGDKLLSSNIDATLVIKILMTYCVPFCVSTQASVSATLQSRNKAA</sequence>
<protein>
    <submittedName>
        <fullName evidence="1">Phosphoenolpyruvate protein kinase</fullName>
    </submittedName>
</protein>